<name>A0ABV7QWR4_9PSEU</name>
<evidence type="ECO:0000313" key="1">
    <source>
        <dbReference type="EMBL" id="MFC3516889.1"/>
    </source>
</evidence>
<sequence length="269" mass="27568">MTAPYHPYYLGPAGALTAIPLAESVTPDIIPVQAVNSSIDGTATVERFGTKRSWKLDYKGLTEDLESMLTMALSGALAGPLYLVDPLTTNLLSPIVATTGSAPGRNPFTTSAPGLSADIVAAAAPFAVMPGHRNQLTSVNASGSTQILSSPSVPVRPVVHTFSVYVKASANASVLLSDGTSVIGAGSTGTPSAWTRVTVSATSSSGALVPMFSVPVGATLQAAALQLEAGATATPWRPGGGVCRVYVSSMDRSSFLWPYRDNAVTISEV</sequence>
<accession>A0ABV7QWR4</accession>
<keyword evidence="2" id="KW-1185">Reference proteome</keyword>
<gene>
    <name evidence="1" type="ORF">ACFORO_42455</name>
</gene>
<dbReference type="RefSeq" id="WP_377870252.1">
    <property type="nucleotide sequence ID" value="NZ_JBHMAY010000021.1"/>
</dbReference>
<evidence type="ECO:0000313" key="2">
    <source>
        <dbReference type="Proteomes" id="UP001595764"/>
    </source>
</evidence>
<dbReference type="Proteomes" id="UP001595764">
    <property type="component" value="Unassembled WGS sequence"/>
</dbReference>
<dbReference type="EMBL" id="JBHRWI010000070">
    <property type="protein sequence ID" value="MFC3516889.1"/>
    <property type="molecule type" value="Genomic_DNA"/>
</dbReference>
<organism evidence="1 2">
    <name type="scientific">Amycolatopsis halotolerans</name>
    <dbReference type="NCBI Taxonomy" id="330083"/>
    <lineage>
        <taxon>Bacteria</taxon>
        <taxon>Bacillati</taxon>
        <taxon>Actinomycetota</taxon>
        <taxon>Actinomycetes</taxon>
        <taxon>Pseudonocardiales</taxon>
        <taxon>Pseudonocardiaceae</taxon>
        <taxon>Amycolatopsis</taxon>
    </lineage>
</organism>
<proteinExistence type="predicted"/>
<protein>
    <recommendedName>
        <fullName evidence="3">Minor tail protein</fullName>
    </recommendedName>
</protein>
<evidence type="ECO:0008006" key="3">
    <source>
        <dbReference type="Google" id="ProtNLM"/>
    </source>
</evidence>
<comment type="caution">
    <text evidence="1">The sequence shown here is derived from an EMBL/GenBank/DDBJ whole genome shotgun (WGS) entry which is preliminary data.</text>
</comment>
<reference evidence="2" key="1">
    <citation type="journal article" date="2019" name="Int. J. Syst. Evol. Microbiol.">
        <title>The Global Catalogue of Microorganisms (GCM) 10K type strain sequencing project: providing services to taxonomists for standard genome sequencing and annotation.</title>
        <authorList>
            <consortium name="The Broad Institute Genomics Platform"/>
            <consortium name="The Broad Institute Genome Sequencing Center for Infectious Disease"/>
            <person name="Wu L."/>
            <person name="Ma J."/>
        </authorList>
    </citation>
    <scope>NUCLEOTIDE SEQUENCE [LARGE SCALE GENOMIC DNA]</scope>
    <source>
        <strain evidence="2">CGMCC 4.7682</strain>
    </source>
</reference>